<feature type="compositionally biased region" description="Polar residues" evidence="1">
    <location>
        <begin position="37"/>
        <end position="48"/>
    </location>
</feature>
<dbReference type="STRING" id="112234.SAMN05421768_101802"/>
<feature type="compositionally biased region" description="Basic and acidic residues" evidence="1">
    <location>
        <begin position="23"/>
        <end position="36"/>
    </location>
</feature>
<name>A0A1N7HYX0_9FLAO</name>
<reference evidence="2 3" key="1">
    <citation type="submission" date="2017-01" db="EMBL/GenBank/DDBJ databases">
        <authorList>
            <person name="Mah S.A."/>
            <person name="Swanson W.J."/>
            <person name="Moy G.W."/>
            <person name="Vacquier V.D."/>
        </authorList>
    </citation>
    <scope>NUCLEOTIDE SEQUENCE [LARGE SCALE GENOMIC DNA]</scope>
    <source>
        <strain evidence="2 3">DSM 16927</strain>
    </source>
</reference>
<proteinExistence type="predicted"/>
<evidence type="ECO:0000313" key="2">
    <source>
        <dbReference type="EMBL" id="SIS29918.1"/>
    </source>
</evidence>
<protein>
    <submittedName>
        <fullName evidence="2">Uncharacterized protein</fullName>
    </submittedName>
</protein>
<dbReference type="Proteomes" id="UP000186106">
    <property type="component" value="Unassembled WGS sequence"/>
</dbReference>
<evidence type="ECO:0000313" key="3">
    <source>
        <dbReference type="Proteomes" id="UP000186106"/>
    </source>
</evidence>
<dbReference type="EMBL" id="FTNZ01000001">
    <property type="protein sequence ID" value="SIS29918.1"/>
    <property type="molecule type" value="Genomic_DNA"/>
</dbReference>
<dbReference type="RefSeq" id="WP_164463038.1">
    <property type="nucleotide sequence ID" value="NZ_CAMIMN010000167.1"/>
</dbReference>
<gene>
    <name evidence="2" type="ORF">SAMN05421768_101802</name>
</gene>
<feature type="compositionally biased region" description="Polar residues" evidence="1">
    <location>
        <begin position="1"/>
        <end position="19"/>
    </location>
</feature>
<sequence>MNPKGNSKYKSLETQQNQDTDNDSLKKPASDKEELPKSSTQKSGTRGG</sequence>
<accession>A0A1N7HYX0</accession>
<evidence type="ECO:0000256" key="1">
    <source>
        <dbReference type="SAM" id="MobiDB-lite"/>
    </source>
</evidence>
<dbReference type="AlphaFoldDB" id="A0A1N7HYX0"/>
<organism evidence="2 3">
    <name type="scientific">Chryseobacterium joostei</name>
    <dbReference type="NCBI Taxonomy" id="112234"/>
    <lineage>
        <taxon>Bacteria</taxon>
        <taxon>Pseudomonadati</taxon>
        <taxon>Bacteroidota</taxon>
        <taxon>Flavobacteriia</taxon>
        <taxon>Flavobacteriales</taxon>
        <taxon>Weeksellaceae</taxon>
        <taxon>Chryseobacterium group</taxon>
        <taxon>Chryseobacterium</taxon>
    </lineage>
</organism>
<feature type="region of interest" description="Disordered" evidence="1">
    <location>
        <begin position="1"/>
        <end position="48"/>
    </location>
</feature>